<proteinExistence type="predicted"/>
<dbReference type="AlphaFoldDB" id="C7XVE2"/>
<reference evidence="1 2" key="1">
    <citation type="submission" date="2009-06" db="EMBL/GenBank/DDBJ databases">
        <title>The Genome Sequence of Lactobacillus coleohominis strain 101-4-CHN.</title>
        <authorList>
            <consortium name="The Broad Institute Genome Sequencing Platform"/>
            <person name="Ward D."/>
            <person name="Young S.K."/>
            <person name="Zeng Q."/>
            <person name="Koehrsen M."/>
            <person name="Alvarado L."/>
            <person name="Berlin A."/>
            <person name="Borenstein D."/>
            <person name="Chen Z."/>
            <person name="Engels R."/>
            <person name="Freedman E."/>
            <person name="Gellesch M."/>
            <person name="Goldberg J."/>
            <person name="Griggs A."/>
            <person name="Gujja S."/>
            <person name="Heiman D."/>
            <person name="Hepburn T."/>
            <person name="Howarth C."/>
            <person name="Jen D."/>
            <person name="Larson L."/>
            <person name="Lewis B."/>
            <person name="Mehta T."/>
            <person name="Park D."/>
            <person name="Pearson M."/>
            <person name="Roberts A."/>
            <person name="Saif S."/>
            <person name="Shea T."/>
            <person name="Shenoy N."/>
            <person name="Sisk P."/>
            <person name="Stolte C."/>
            <person name="Sykes S."/>
            <person name="Walk T."/>
            <person name="White J."/>
            <person name="Yandava C."/>
            <person name="Liu Y."/>
            <person name="Xu Q."/>
            <person name="Lander E."/>
            <person name="Nusbaum C."/>
            <person name="Galagan J."/>
            <person name="Birren B."/>
        </authorList>
    </citation>
    <scope>NUCLEOTIDE SEQUENCE [LARGE SCALE GENOMIC DNA]</scope>
    <source>
        <strain evidence="1 2">101-4-CHN</strain>
    </source>
</reference>
<accession>C7XVE2</accession>
<name>C7XVE2_9LACO</name>
<dbReference type="RefSeq" id="WP_006916489.1">
    <property type="nucleotide sequence ID" value="NZ_GG698803.1"/>
</dbReference>
<evidence type="ECO:0000313" key="2">
    <source>
        <dbReference type="Proteomes" id="UP000003987"/>
    </source>
</evidence>
<dbReference type="STRING" id="575594.HMPREF0501_00686"/>
<keyword evidence="2" id="KW-1185">Reference proteome</keyword>
<dbReference type="HOGENOM" id="CLU_180705_0_0_9"/>
<organism evidence="1 2">
    <name type="scientific">Limosilactobacillus coleohominis 101-4-CHN</name>
    <dbReference type="NCBI Taxonomy" id="575594"/>
    <lineage>
        <taxon>Bacteria</taxon>
        <taxon>Bacillati</taxon>
        <taxon>Bacillota</taxon>
        <taxon>Bacilli</taxon>
        <taxon>Lactobacillales</taxon>
        <taxon>Lactobacillaceae</taxon>
        <taxon>Limosilactobacillus</taxon>
    </lineage>
</organism>
<sequence>MKLRQPNRQTDIAAAQIISMSKTHVVVKTEQGRILRLSLSPKHQRDQVFRAALKDIWHNKIWIPVNTKLRHLFRYDWLTEPVMIDD</sequence>
<protein>
    <submittedName>
        <fullName evidence="1">Uncharacterized protein</fullName>
    </submittedName>
</protein>
<dbReference type="Proteomes" id="UP000003987">
    <property type="component" value="Unassembled WGS sequence"/>
</dbReference>
<dbReference type="EMBL" id="GG698803">
    <property type="protein sequence ID" value="EEU30308.1"/>
    <property type="molecule type" value="Genomic_DNA"/>
</dbReference>
<gene>
    <name evidence="1" type="ORF">HMPREF0501_00686</name>
</gene>
<dbReference type="eggNOG" id="ENOG5031CV8">
    <property type="taxonomic scope" value="Bacteria"/>
</dbReference>
<evidence type="ECO:0000313" key="1">
    <source>
        <dbReference type="EMBL" id="EEU30308.1"/>
    </source>
</evidence>